<dbReference type="EMBL" id="SSNT01000005">
    <property type="protein sequence ID" value="THF81083.1"/>
    <property type="molecule type" value="Genomic_DNA"/>
</dbReference>
<dbReference type="Proteomes" id="UP000310334">
    <property type="component" value="Unassembled WGS sequence"/>
</dbReference>
<dbReference type="Pfam" id="PF10852">
    <property type="entry name" value="DUF2651"/>
    <property type="match status" value="1"/>
</dbReference>
<name>A0A4V3WFQ0_9BACI</name>
<organism evidence="1 2">
    <name type="scientific">Metabacillus sediminilitoris</name>
    <dbReference type="NCBI Taxonomy" id="2567941"/>
    <lineage>
        <taxon>Bacteria</taxon>
        <taxon>Bacillati</taxon>
        <taxon>Bacillota</taxon>
        <taxon>Bacilli</taxon>
        <taxon>Bacillales</taxon>
        <taxon>Bacillaceae</taxon>
        <taxon>Metabacillus</taxon>
    </lineage>
</organism>
<sequence>MEFLFIMVIYPVIVVIMSVAGYLLTKKSYVTPSIIFVLFSFLLLIFYNESFFIWVIVYSALSIIISVIMSFFMKKTHKQKPTQ</sequence>
<dbReference type="InterPro" id="IPR020258">
    <property type="entry name" value="Uncharacterised_YbeF"/>
</dbReference>
<evidence type="ECO:0000313" key="1">
    <source>
        <dbReference type="EMBL" id="THF81083.1"/>
    </source>
</evidence>
<protein>
    <submittedName>
        <fullName evidence="1">DUF2651 domain-containing protein</fullName>
    </submittedName>
</protein>
<accession>A0A4V3WFQ0</accession>
<gene>
    <name evidence="1" type="ORF">E6W99_07965</name>
</gene>
<reference evidence="1 2" key="1">
    <citation type="submission" date="2019-04" db="EMBL/GenBank/DDBJ databases">
        <title>Bacillus sediminilitoris sp. nov., isolated from a tidal flat sediment on the East China Sea.</title>
        <authorList>
            <person name="Wei Y."/>
            <person name="Mao H."/>
            <person name="Fang J."/>
        </authorList>
    </citation>
    <scope>NUCLEOTIDE SEQUENCE [LARGE SCALE GENOMIC DNA]</scope>
    <source>
        <strain evidence="1 2">DSL-17</strain>
    </source>
</reference>
<comment type="caution">
    <text evidence="1">The sequence shown here is derived from an EMBL/GenBank/DDBJ whole genome shotgun (WGS) entry which is preliminary data.</text>
</comment>
<dbReference type="AlphaFoldDB" id="A0A4V3WFQ0"/>
<keyword evidence="2" id="KW-1185">Reference proteome</keyword>
<evidence type="ECO:0000313" key="2">
    <source>
        <dbReference type="Proteomes" id="UP000310334"/>
    </source>
</evidence>
<proteinExistence type="predicted"/>
<dbReference type="RefSeq" id="WP_136352658.1">
    <property type="nucleotide sequence ID" value="NZ_CP046266.1"/>
</dbReference>